<feature type="compositionally biased region" description="Basic and acidic residues" evidence="1">
    <location>
        <begin position="1"/>
        <end position="12"/>
    </location>
</feature>
<feature type="region of interest" description="Disordered" evidence="1">
    <location>
        <begin position="1"/>
        <end position="40"/>
    </location>
</feature>
<dbReference type="AlphaFoldDB" id="A0A8S1GR27"/>
<feature type="region of interest" description="Disordered" evidence="1">
    <location>
        <begin position="89"/>
        <end position="111"/>
    </location>
</feature>
<dbReference type="Proteomes" id="UP000835052">
    <property type="component" value="Unassembled WGS sequence"/>
</dbReference>
<proteinExistence type="predicted"/>
<comment type="caution">
    <text evidence="2">The sequence shown here is derived from an EMBL/GenBank/DDBJ whole genome shotgun (WGS) entry which is preliminary data.</text>
</comment>
<organism evidence="2 3">
    <name type="scientific">Caenorhabditis auriculariae</name>
    <dbReference type="NCBI Taxonomy" id="2777116"/>
    <lineage>
        <taxon>Eukaryota</taxon>
        <taxon>Metazoa</taxon>
        <taxon>Ecdysozoa</taxon>
        <taxon>Nematoda</taxon>
        <taxon>Chromadorea</taxon>
        <taxon>Rhabditida</taxon>
        <taxon>Rhabditina</taxon>
        <taxon>Rhabditomorpha</taxon>
        <taxon>Rhabditoidea</taxon>
        <taxon>Rhabditidae</taxon>
        <taxon>Peloderinae</taxon>
        <taxon>Caenorhabditis</taxon>
    </lineage>
</organism>
<evidence type="ECO:0000256" key="1">
    <source>
        <dbReference type="SAM" id="MobiDB-lite"/>
    </source>
</evidence>
<accession>A0A8S1GR27</accession>
<name>A0A8S1GR27_9PELO</name>
<protein>
    <submittedName>
        <fullName evidence="2">Uncharacterized protein</fullName>
    </submittedName>
</protein>
<evidence type="ECO:0000313" key="2">
    <source>
        <dbReference type="EMBL" id="CAD6185354.1"/>
    </source>
</evidence>
<sequence length="111" mass="12554">MMRGGRRADNGKGVKRNAFPARQATPISSSHRTNAPLLRPKSSSTLVEQYSIIKLTWRMSSGEYDMRRRKARNMRRSHEIQFARPTVLRAASKGGKRQNSTQIASFGIHVT</sequence>
<evidence type="ECO:0000313" key="3">
    <source>
        <dbReference type="Proteomes" id="UP000835052"/>
    </source>
</evidence>
<dbReference type="EMBL" id="CAJGYM010000002">
    <property type="protein sequence ID" value="CAD6185354.1"/>
    <property type="molecule type" value="Genomic_DNA"/>
</dbReference>
<keyword evidence="3" id="KW-1185">Reference proteome</keyword>
<reference evidence="2" key="1">
    <citation type="submission" date="2020-10" db="EMBL/GenBank/DDBJ databases">
        <authorList>
            <person name="Kikuchi T."/>
        </authorList>
    </citation>
    <scope>NUCLEOTIDE SEQUENCE</scope>
    <source>
        <strain evidence="2">NKZ352</strain>
    </source>
</reference>
<gene>
    <name evidence="2" type="ORF">CAUJ_LOCUS1273</name>
</gene>